<sequence>MERFKKLLVYTGTEEPEGAIARAIVLAMENGASLTLMDVIKPVPRILRLFKGVAGPDELQRLLIEDHRAKLQAQVDEFYDADVPIDIVVTVGDPAMEVIREVLRNDHDLVIKAADGFRGAGRVVGSVARALLRMCPCAMLLLKPQIHGEFDQVLAAIDVDRQDTPHKKLNESIAELSLEIARSDEATLHWLSAWEMPLEVPFELPLESPFQQSFGEDQFEDVFSIHAENIRTHLGELHTAAGITDVSPEIHVRRGPAADVISEMVEEVQADLLVMGTVCRTGIAGFLIGNTAESVLADVSCSVLALKPPGFVCPVAGETLESKVVS</sequence>
<dbReference type="CDD" id="cd00293">
    <property type="entry name" value="USP-like"/>
    <property type="match status" value="1"/>
</dbReference>
<evidence type="ECO:0000256" key="1">
    <source>
        <dbReference type="ARBA" id="ARBA00004496"/>
    </source>
</evidence>
<comment type="function">
    <text evidence="3">Required for resistance to DNA-damaging agents.</text>
</comment>
<keyword evidence="2" id="KW-0963">Cytoplasm</keyword>
<dbReference type="PANTHER" id="PTHR47892">
    <property type="entry name" value="UNIVERSAL STRESS PROTEIN E"/>
    <property type="match status" value="1"/>
</dbReference>
<protein>
    <submittedName>
        <fullName evidence="5">Universal stress protein E</fullName>
    </submittedName>
</protein>
<feature type="domain" description="UspA" evidence="4">
    <location>
        <begin position="4"/>
        <end position="143"/>
    </location>
</feature>
<feature type="domain" description="UspA" evidence="4">
    <location>
        <begin position="153"/>
        <end position="307"/>
    </location>
</feature>
<evidence type="ECO:0000313" key="6">
    <source>
        <dbReference type="Proteomes" id="UP000319004"/>
    </source>
</evidence>
<gene>
    <name evidence="5" type="primary">uspE_1</name>
    <name evidence="5" type="ORF">Enr13x_24420</name>
</gene>
<evidence type="ECO:0000256" key="2">
    <source>
        <dbReference type="ARBA" id="ARBA00022490"/>
    </source>
</evidence>
<dbReference type="KEGG" id="snep:Enr13x_24420"/>
<reference evidence="5 6" key="1">
    <citation type="submission" date="2019-03" db="EMBL/GenBank/DDBJ databases">
        <title>Deep-cultivation of Planctomycetes and their phenomic and genomic characterization uncovers novel biology.</title>
        <authorList>
            <person name="Wiegand S."/>
            <person name="Jogler M."/>
            <person name="Boedeker C."/>
            <person name="Pinto D."/>
            <person name="Vollmers J."/>
            <person name="Rivas-Marin E."/>
            <person name="Kohn T."/>
            <person name="Peeters S.H."/>
            <person name="Heuer A."/>
            <person name="Rast P."/>
            <person name="Oberbeckmann S."/>
            <person name="Bunk B."/>
            <person name="Jeske O."/>
            <person name="Meyerdierks A."/>
            <person name="Storesund J.E."/>
            <person name="Kallscheuer N."/>
            <person name="Luecker S."/>
            <person name="Lage O.M."/>
            <person name="Pohl T."/>
            <person name="Merkel B.J."/>
            <person name="Hornburger P."/>
            <person name="Mueller R.-W."/>
            <person name="Bruemmer F."/>
            <person name="Labrenz M."/>
            <person name="Spormann A.M."/>
            <person name="Op den Camp H."/>
            <person name="Overmann J."/>
            <person name="Amann R."/>
            <person name="Jetten M.S.M."/>
            <person name="Mascher T."/>
            <person name="Medema M.H."/>
            <person name="Devos D.P."/>
            <person name="Kaster A.-K."/>
            <person name="Ovreas L."/>
            <person name="Rohde M."/>
            <person name="Galperin M.Y."/>
            <person name="Jogler C."/>
        </authorList>
    </citation>
    <scope>NUCLEOTIDE SEQUENCE [LARGE SCALE GENOMIC DNA]</scope>
    <source>
        <strain evidence="5 6">Enr13</strain>
    </source>
</reference>
<dbReference type="PANTHER" id="PTHR47892:SF1">
    <property type="entry name" value="UNIVERSAL STRESS PROTEIN E"/>
    <property type="match status" value="1"/>
</dbReference>
<proteinExistence type="predicted"/>
<evidence type="ECO:0000256" key="3">
    <source>
        <dbReference type="ARBA" id="ARBA00037131"/>
    </source>
</evidence>
<dbReference type="Gene3D" id="3.40.50.12370">
    <property type="match status" value="1"/>
</dbReference>
<evidence type="ECO:0000259" key="4">
    <source>
        <dbReference type="Pfam" id="PF00582"/>
    </source>
</evidence>
<dbReference type="OrthoDB" id="239260at2"/>
<dbReference type="EMBL" id="CP037423">
    <property type="protein sequence ID" value="QDV42594.1"/>
    <property type="molecule type" value="Genomic_DNA"/>
</dbReference>
<dbReference type="InterPro" id="IPR006016">
    <property type="entry name" value="UspA"/>
</dbReference>
<organism evidence="5 6">
    <name type="scientific">Stieleria neptunia</name>
    <dbReference type="NCBI Taxonomy" id="2527979"/>
    <lineage>
        <taxon>Bacteria</taxon>
        <taxon>Pseudomonadati</taxon>
        <taxon>Planctomycetota</taxon>
        <taxon>Planctomycetia</taxon>
        <taxon>Pirellulales</taxon>
        <taxon>Pirellulaceae</taxon>
        <taxon>Stieleria</taxon>
    </lineage>
</organism>
<keyword evidence="6" id="KW-1185">Reference proteome</keyword>
<dbReference type="SUPFAM" id="SSF52402">
    <property type="entry name" value="Adenine nucleotide alpha hydrolases-like"/>
    <property type="match status" value="2"/>
</dbReference>
<dbReference type="GO" id="GO:0005737">
    <property type="term" value="C:cytoplasm"/>
    <property type="evidence" value="ECO:0007669"/>
    <property type="project" value="UniProtKB-SubCell"/>
</dbReference>
<dbReference type="AlphaFoldDB" id="A0A518HP23"/>
<evidence type="ECO:0000313" key="5">
    <source>
        <dbReference type="EMBL" id="QDV42594.1"/>
    </source>
</evidence>
<dbReference type="Pfam" id="PF00582">
    <property type="entry name" value="Usp"/>
    <property type="match status" value="2"/>
</dbReference>
<name>A0A518HP23_9BACT</name>
<dbReference type="Proteomes" id="UP000319004">
    <property type="component" value="Chromosome"/>
</dbReference>
<accession>A0A518HP23</accession>
<comment type="subcellular location">
    <subcellularLocation>
        <location evidence="1">Cytoplasm</location>
    </subcellularLocation>
</comment>
<dbReference type="RefSeq" id="WP_145386189.1">
    <property type="nucleotide sequence ID" value="NZ_CP037423.1"/>
</dbReference>